<evidence type="ECO:0000313" key="1">
    <source>
        <dbReference type="EMBL" id="KAJ1203664.1"/>
    </source>
</evidence>
<evidence type="ECO:0000313" key="2">
    <source>
        <dbReference type="Proteomes" id="UP001066276"/>
    </source>
</evidence>
<proteinExistence type="predicted"/>
<feature type="non-terminal residue" evidence="1">
    <location>
        <position position="1"/>
    </location>
</feature>
<protein>
    <submittedName>
        <fullName evidence="1">Uncharacterized protein</fullName>
    </submittedName>
</protein>
<comment type="caution">
    <text evidence="1">The sequence shown here is derived from an EMBL/GenBank/DDBJ whole genome shotgun (WGS) entry which is preliminary data.</text>
</comment>
<dbReference type="Proteomes" id="UP001066276">
    <property type="component" value="Chromosome 2_1"/>
</dbReference>
<dbReference type="EMBL" id="JANPWB010000003">
    <property type="protein sequence ID" value="KAJ1203664.1"/>
    <property type="molecule type" value="Genomic_DNA"/>
</dbReference>
<accession>A0AAV7VUH1</accession>
<feature type="non-terminal residue" evidence="1">
    <location>
        <position position="55"/>
    </location>
</feature>
<reference evidence="1" key="1">
    <citation type="journal article" date="2022" name="bioRxiv">
        <title>Sequencing and chromosome-scale assembly of the giantPleurodeles waltlgenome.</title>
        <authorList>
            <person name="Brown T."/>
            <person name="Elewa A."/>
            <person name="Iarovenko S."/>
            <person name="Subramanian E."/>
            <person name="Araus A.J."/>
            <person name="Petzold A."/>
            <person name="Susuki M."/>
            <person name="Suzuki K.-i.T."/>
            <person name="Hayashi T."/>
            <person name="Toyoda A."/>
            <person name="Oliveira C."/>
            <person name="Osipova E."/>
            <person name="Leigh N.D."/>
            <person name="Simon A."/>
            <person name="Yun M.H."/>
        </authorList>
    </citation>
    <scope>NUCLEOTIDE SEQUENCE</scope>
    <source>
        <strain evidence="1">20211129_DDA</strain>
        <tissue evidence="1">Liver</tissue>
    </source>
</reference>
<dbReference type="AlphaFoldDB" id="A0AAV7VUH1"/>
<sequence>LLSMLVSGAPCSATVSLLVLSISFSTATMVPRAELMVLSSSLNPKYCSSCMRWVS</sequence>
<name>A0AAV7VUH1_PLEWA</name>
<organism evidence="1 2">
    <name type="scientific">Pleurodeles waltl</name>
    <name type="common">Iberian ribbed newt</name>
    <dbReference type="NCBI Taxonomy" id="8319"/>
    <lineage>
        <taxon>Eukaryota</taxon>
        <taxon>Metazoa</taxon>
        <taxon>Chordata</taxon>
        <taxon>Craniata</taxon>
        <taxon>Vertebrata</taxon>
        <taxon>Euteleostomi</taxon>
        <taxon>Amphibia</taxon>
        <taxon>Batrachia</taxon>
        <taxon>Caudata</taxon>
        <taxon>Salamandroidea</taxon>
        <taxon>Salamandridae</taxon>
        <taxon>Pleurodelinae</taxon>
        <taxon>Pleurodeles</taxon>
    </lineage>
</organism>
<gene>
    <name evidence="1" type="ORF">NDU88_007448</name>
</gene>
<keyword evidence="2" id="KW-1185">Reference proteome</keyword>